<dbReference type="Proteomes" id="UP000182465">
    <property type="component" value="Unassembled WGS sequence"/>
</dbReference>
<name>A0A1J4U2N9_9BACT</name>
<keyword evidence="3 6" id="KW-1133">Transmembrane helix</keyword>
<comment type="caution">
    <text evidence="7">The sequence shown here is derived from an EMBL/GenBank/DDBJ whole genome shotgun (WGS) entry which is preliminary data.</text>
</comment>
<evidence type="ECO:0000256" key="6">
    <source>
        <dbReference type="SAM" id="Phobius"/>
    </source>
</evidence>
<dbReference type="EC" id="3.4.21.89" evidence="5"/>
<dbReference type="EMBL" id="MNVB01000011">
    <property type="protein sequence ID" value="OIO18200.1"/>
    <property type="molecule type" value="Genomic_DNA"/>
</dbReference>
<dbReference type="InterPro" id="IPR019533">
    <property type="entry name" value="Peptidase_S26"/>
</dbReference>
<dbReference type="InterPro" id="IPR036286">
    <property type="entry name" value="LexA/Signal_pep-like_sf"/>
</dbReference>
<dbReference type="GO" id="GO:0009003">
    <property type="term" value="F:signal peptidase activity"/>
    <property type="evidence" value="ECO:0007669"/>
    <property type="project" value="UniProtKB-EC"/>
</dbReference>
<dbReference type="CDD" id="cd06530">
    <property type="entry name" value="S26_SPase_I"/>
    <property type="match status" value="1"/>
</dbReference>
<dbReference type="GO" id="GO:0006465">
    <property type="term" value="P:signal peptide processing"/>
    <property type="evidence" value="ECO:0007669"/>
    <property type="project" value="UniProtKB-UniRule"/>
</dbReference>
<proteinExistence type="predicted"/>
<keyword evidence="2 6" id="KW-0812">Transmembrane</keyword>
<evidence type="ECO:0000256" key="2">
    <source>
        <dbReference type="ARBA" id="ARBA00022692"/>
    </source>
</evidence>
<accession>A0A1J4U2N9</accession>
<gene>
    <name evidence="7" type="ORF">AUJ29_00390</name>
</gene>
<evidence type="ECO:0000256" key="4">
    <source>
        <dbReference type="ARBA" id="ARBA00023136"/>
    </source>
</evidence>
<dbReference type="NCBIfam" id="TIGR02228">
    <property type="entry name" value="sigpep_I_arch"/>
    <property type="match status" value="1"/>
</dbReference>
<dbReference type="InterPro" id="IPR001733">
    <property type="entry name" value="Peptidase_S26B"/>
</dbReference>
<feature type="transmembrane region" description="Helical" evidence="6">
    <location>
        <begin position="147"/>
        <end position="167"/>
    </location>
</feature>
<protein>
    <recommendedName>
        <fullName evidence="5">Signal peptidase I</fullName>
        <ecNumber evidence="5">3.4.21.89</ecNumber>
    </recommendedName>
</protein>
<feature type="transmembrane region" description="Helical" evidence="6">
    <location>
        <begin position="122"/>
        <end position="141"/>
    </location>
</feature>
<organism evidence="7 8">
    <name type="scientific">Candidatus Kuenenbacteria bacterium CG1_02_38_13</name>
    <dbReference type="NCBI Taxonomy" id="1805235"/>
    <lineage>
        <taxon>Bacteria</taxon>
        <taxon>Candidatus Kueneniibacteriota</taxon>
    </lineage>
</organism>
<reference evidence="7 8" key="1">
    <citation type="journal article" date="2016" name="Environ. Microbiol.">
        <title>Genomic resolution of a cold subsurface aquifer community provides metabolic insights for novel microbes adapted to high CO concentrations.</title>
        <authorList>
            <person name="Probst A.J."/>
            <person name="Castelle C.J."/>
            <person name="Singh A."/>
            <person name="Brown C.T."/>
            <person name="Anantharaman K."/>
            <person name="Sharon I."/>
            <person name="Hug L.A."/>
            <person name="Burstein D."/>
            <person name="Emerson J.B."/>
            <person name="Thomas B.C."/>
            <person name="Banfield J.F."/>
        </authorList>
    </citation>
    <scope>NUCLEOTIDE SEQUENCE [LARGE SCALE GENOMIC DNA]</scope>
    <source>
        <strain evidence="7">CG1_02_38_13</strain>
    </source>
</reference>
<evidence type="ECO:0000313" key="8">
    <source>
        <dbReference type="Proteomes" id="UP000182465"/>
    </source>
</evidence>
<evidence type="ECO:0000256" key="5">
    <source>
        <dbReference type="NCBIfam" id="TIGR02228"/>
    </source>
</evidence>
<evidence type="ECO:0000313" key="7">
    <source>
        <dbReference type="EMBL" id="OIO18200.1"/>
    </source>
</evidence>
<dbReference type="GO" id="GO:0016020">
    <property type="term" value="C:membrane"/>
    <property type="evidence" value="ECO:0007669"/>
    <property type="project" value="UniProtKB-SubCell"/>
</dbReference>
<comment type="subcellular location">
    <subcellularLocation>
        <location evidence="1">Membrane</location>
    </subcellularLocation>
</comment>
<dbReference type="GO" id="GO:0004252">
    <property type="term" value="F:serine-type endopeptidase activity"/>
    <property type="evidence" value="ECO:0007669"/>
    <property type="project" value="UniProtKB-UniRule"/>
</dbReference>
<feature type="transmembrane region" description="Helical" evidence="6">
    <location>
        <begin position="17"/>
        <end position="35"/>
    </location>
</feature>
<evidence type="ECO:0000256" key="1">
    <source>
        <dbReference type="ARBA" id="ARBA00004370"/>
    </source>
</evidence>
<dbReference type="AlphaFoldDB" id="A0A1J4U2N9"/>
<evidence type="ECO:0000256" key="3">
    <source>
        <dbReference type="ARBA" id="ARBA00022989"/>
    </source>
</evidence>
<keyword evidence="4 6" id="KW-0472">Membrane</keyword>
<sequence>MNNSIQNKVIHFGRGKLYYFLIVIYLLFVSFIIIVSRENLSGGFRFFTNRFVSMQPLINSGSLTIVKKQPYYVEDDIITYYTQVNGKEEIVTHRIYRIGGNVYLTKGDNNAAIDEYKILPRLIIGQVVAIVPNLGYVFSFAKSPVGVVLVIFFPAMFFIGCEVVKIIKLLKK</sequence>
<dbReference type="SUPFAM" id="SSF51306">
    <property type="entry name" value="LexA/Signal peptidase"/>
    <property type="match status" value="1"/>
</dbReference>